<evidence type="ECO:0000313" key="2">
    <source>
        <dbReference type="EMBL" id="KAB1221950.1"/>
    </source>
</evidence>
<evidence type="ECO:0000256" key="1">
    <source>
        <dbReference type="SAM" id="MobiDB-lite"/>
    </source>
</evidence>
<dbReference type="EMBL" id="RXIC02000020">
    <property type="protein sequence ID" value="KAB1221950.1"/>
    <property type="molecule type" value="Genomic_DNA"/>
</dbReference>
<dbReference type="Proteomes" id="UP000516437">
    <property type="component" value="Chromosome 2"/>
</dbReference>
<evidence type="ECO:0000313" key="3">
    <source>
        <dbReference type="Proteomes" id="UP000516437"/>
    </source>
</evidence>
<keyword evidence="3" id="KW-1185">Reference proteome</keyword>
<evidence type="ECO:0008006" key="4">
    <source>
        <dbReference type="Google" id="ProtNLM"/>
    </source>
</evidence>
<accession>A0A6A1WGF4</accession>
<comment type="caution">
    <text evidence="2">The sequence shown here is derived from an EMBL/GenBank/DDBJ whole genome shotgun (WGS) entry which is preliminary data.</text>
</comment>
<organism evidence="2 3">
    <name type="scientific">Morella rubra</name>
    <name type="common">Chinese bayberry</name>
    <dbReference type="NCBI Taxonomy" id="262757"/>
    <lineage>
        <taxon>Eukaryota</taxon>
        <taxon>Viridiplantae</taxon>
        <taxon>Streptophyta</taxon>
        <taxon>Embryophyta</taxon>
        <taxon>Tracheophyta</taxon>
        <taxon>Spermatophyta</taxon>
        <taxon>Magnoliopsida</taxon>
        <taxon>eudicotyledons</taxon>
        <taxon>Gunneridae</taxon>
        <taxon>Pentapetalae</taxon>
        <taxon>rosids</taxon>
        <taxon>fabids</taxon>
        <taxon>Fagales</taxon>
        <taxon>Myricaceae</taxon>
        <taxon>Morella</taxon>
    </lineage>
</organism>
<dbReference type="Gene3D" id="3.80.10.10">
    <property type="entry name" value="Ribonuclease Inhibitor"/>
    <property type="match status" value="1"/>
</dbReference>
<reference evidence="2 3" key="1">
    <citation type="journal article" date="2019" name="Plant Biotechnol. J.">
        <title>The red bayberry genome and genetic basis of sex determination.</title>
        <authorList>
            <person name="Jia H.M."/>
            <person name="Jia H.J."/>
            <person name="Cai Q.L."/>
            <person name="Wang Y."/>
            <person name="Zhao H.B."/>
            <person name="Yang W.F."/>
            <person name="Wang G.Y."/>
            <person name="Li Y.H."/>
            <person name="Zhan D.L."/>
            <person name="Shen Y.T."/>
            <person name="Niu Q.F."/>
            <person name="Chang L."/>
            <person name="Qiu J."/>
            <person name="Zhao L."/>
            <person name="Xie H.B."/>
            <person name="Fu W.Y."/>
            <person name="Jin J."/>
            <person name="Li X.W."/>
            <person name="Jiao Y."/>
            <person name="Zhou C.C."/>
            <person name="Tu T."/>
            <person name="Chai C.Y."/>
            <person name="Gao J.L."/>
            <person name="Fan L.J."/>
            <person name="van de Weg E."/>
            <person name="Wang J.Y."/>
            <person name="Gao Z.S."/>
        </authorList>
    </citation>
    <scope>NUCLEOTIDE SEQUENCE [LARGE SCALE GENOMIC DNA]</scope>
    <source>
        <tissue evidence="2">Leaves</tissue>
    </source>
</reference>
<dbReference type="AlphaFoldDB" id="A0A6A1WGF4"/>
<gene>
    <name evidence="2" type="ORF">CJ030_MR2G006986</name>
</gene>
<proteinExistence type="predicted"/>
<name>A0A6A1WGF4_9ROSI</name>
<sequence length="301" mass="33532">MALEGQIGGQETKPTVEGDSTPGSIRKGTRLSRLSILSLQDCRNLSTLPSALGGLSGLSSLKVLELPFSRFPDIDSGDIAHFWKHLLYRTTIKFSNIGISMPMLSYKISCNSSSASVERFHTQNIVAFYIGFDSQHFDIQNEGVVAHDLLSRSVHKVIYGSSMVQRISNGFDNRSWSSSVTLEMPPDLDDKRKVVGYALSVVYETYSFERKRSYSFERICFDFHLETDEGPLSTRPLLLSVEMLPDIHLIWVCIPANWVLETVKNVGGWSYLKVSVRVSTKGVEVEGCGGERMWSACNTTA</sequence>
<protein>
    <recommendedName>
        <fullName evidence="4">TMV resistance protein N</fullName>
    </recommendedName>
</protein>
<feature type="region of interest" description="Disordered" evidence="1">
    <location>
        <begin position="1"/>
        <end position="27"/>
    </location>
</feature>
<dbReference type="InterPro" id="IPR032675">
    <property type="entry name" value="LRR_dom_sf"/>
</dbReference>